<organism evidence="1 2">
    <name type="scientific">Paracraurococcus lichenis</name>
    <dbReference type="NCBI Taxonomy" id="3064888"/>
    <lineage>
        <taxon>Bacteria</taxon>
        <taxon>Pseudomonadati</taxon>
        <taxon>Pseudomonadota</taxon>
        <taxon>Alphaproteobacteria</taxon>
        <taxon>Acetobacterales</taxon>
        <taxon>Roseomonadaceae</taxon>
        <taxon>Paracraurococcus</taxon>
    </lineage>
</organism>
<feature type="non-terminal residue" evidence="1">
    <location>
        <position position="257"/>
    </location>
</feature>
<comment type="caution">
    <text evidence="1">The sequence shown here is derived from an EMBL/GenBank/DDBJ whole genome shotgun (WGS) entry which is preliminary data.</text>
</comment>
<gene>
    <name evidence="1" type="ORF">Q7A36_37050</name>
</gene>
<protein>
    <recommendedName>
        <fullName evidence="3">Transposase</fullName>
    </recommendedName>
</protein>
<accession>A0ABT9ECM4</accession>
<sequence length="257" mass="28728">MDKAKTEKRRETLHFKQVGKKQRLDVLRGRLAVAERELAEGRPRICFGGRELLRQGDVTGWQARRNSRIFLVGSKTAGVHGNQSAHWGGESLSIRLPNALGGRAHTLRGVQFRYGQKELLAVLERNRDKATRVSLTWLFFLDDDNRWHAHVTVDEPIAEVITDIRHGVVAVDLNVDHLAVTLVDHRGNPVGRLKLAFPQAGTDEGRAAVVIGDSVRALALLARSRRYGIAVEDLEFSKKKAGLREYGPAHARRLSSF</sequence>
<evidence type="ECO:0000313" key="2">
    <source>
        <dbReference type="Proteomes" id="UP001243009"/>
    </source>
</evidence>
<keyword evidence="2" id="KW-1185">Reference proteome</keyword>
<dbReference type="RefSeq" id="WP_305108817.1">
    <property type="nucleotide sequence ID" value="NZ_JAUTWS010000143.1"/>
</dbReference>
<evidence type="ECO:0008006" key="3">
    <source>
        <dbReference type="Google" id="ProtNLM"/>
    </source>
</evidence>
<reference evidence="1 2" key="1">
    <citation type="submission" date="2023-08" db="EMBL/GenBank/DDBJ databases">
        <title>The draft genome sequence of Paracraurococcus sp. LOR1-02.</title>
        <authorList>
            <person name="Kingkaew E."/>
            <person name="Tanasupawat S."/>
        </authorList>
    </citation>
    <scope>NUCLEOTIDE SEQUENCE [LARGE SCALE GENOMIC DNA]</scope>
    <source>
        <strain evidence="1 2">LOR1-02</strain>
    </source>
</reference>
<dbReference type="EMBL" id="JAUTWS010000143">
    <property type="protein sequence ID" value="MDO9713971.1"/>
    <property type="molecule type" value="Genomic_DNA"/>
</dbReference>
<evidence type="ECO:0000313" key="1">
    <source>
        <dbReference type="EMBL" id="MDO9713971.1"/>
    </source>
</evidence>
<proteinExistence type="predicted"/>
<dbReference type="Proteomes" id="UP001243009">
    <property type="component" value="Unassembled WGS sequence"/>
</dbReference>
<name>A0ABT9ECM4_9PROT</name>